<keyword evidence="1" id="KW-1133">Transmembrane helix</keyword>
<dbReference type="Proteomes" id="UP001328733">
    <property type="component" value="Unassembled WGS sequence"/>
</dbReference>
<keyword evidence="3" id="KW-1185">Reference proteome</keyword>
<dbReference type="EMBL" id="JBAFSM010000002">
    <property type="protein sequence ID" value="MEG3435915.1"/>
    <property type="molecule type" value="Genomic_DNA"/>
</dbReference>
<proteinExistence type="predicted"/>
<keyword evidence="1" id="KW-0812">Transmembrane</keyword>
<name>A0AAW9QDS8_9CHRO</name>
<organism evidence="2 3">
    <name type="scientific">Pannus brasiliensis CCIBt3594</name>
    <dbReference type="NCBI Taxonomy" id="1427578"/>
    <lineage>
        <taxon>Bacteria</taxon>
        <taxon>Bacillati</taxon>
        <taxon>Cyanobacteriota</taxon>
        <taxon>Cyanophyceae</taxon>
        <taxon>Oscillatoriophycideae</taxon>
        <taxon>Chroococcales</taxon>
        <taxon>Microcystaceae</taxon>
        <taxon>Pannus</taxon>
    </lineage>
</organism>
<evidence type="ECO:0000256" key="1">
    <source>
        <dbReference type="SAM" id="Phobius"/>
    </source>
</evidence>
<evidence type="ECO:0000313" key="2">
    <source>
        <dbReference type="EMBL" id="MEG3435915.1"/>
    </source>
</evidence>
<accession>A0AAW9QDS8</accession>
<evidence type="ECO:0000313" key="3">
    <source>
        <dbReference type="Proteomes" id="UP001328733"/>
    </source>
</evidence>
<dbReference type="RefSeq" id="WP_332863362.1">
    <property type="nucleotide sequence ID" value="NZ_JBAFSM010000002.1"/>
</dbReference>
<gene>
    <name evidence="2" type="ORF">V0288_02185</name>
</gene>
<sequence>MKAKSLLSSLAVAGGLFLATLDVAGASACPFAKNKGVLGANLLDFSKVALSVGVITAALGTAGAITSRARQAGKPDTGEEMAIPSAFPIIVPPDALASSVEEAETTRLY</sequence>
<keyword evidence="1" id="KW-0472">Membrane</keyword>
<protein>
    <submittedName>
        <fullName evidence="2">Uncharacterized protein</fullName>
    </submittedName>
</protein>
<feature type="transmembrane region" description="Helical" evidence="1">
    <location>
        <begin position="48"/>
        <end position="65"/>
    </location>
</feature>
<reference evidence="2 3" key="1">
    <citation type="submission" date="2024-01" db="EMBL/GenBank/DDBJ databases">
        <title>Genomic insights into the taxonomy and metabolism of the cyanobacterium Pannus brasiliensis CCIBt3594.</title>
        <authorList>
            <person name="Machado M."/>
            <person name="Botero N.B."/>
            <person name="Andreote A.P.D."/>
            <person name="Feitosa A.M.T."/>
            <person name="Popin R."/>
            <person name="Sivonen K."/>
            <person name="Fiore M.F."/>
        </authorList>
    </citation>
    <scope>NUCLEOTIDE SEQUENCE [LARGE SCALE GENOMIC DNA]</scope>
    <source>
        <strain evidence="2 3">CCIBt3594</strain>
    </source>
</reference>
<comment type="caution">
    <text evidence="2">The sequence shown here is derived from an EMBL/GenBank/DDBJ whole genome shotgun (WGS) entry which is preliminary data.</text>
</comment>
<dbReference type="AlphaFoldDB" id="A0AAW9QDS8"/>